<accession>A0A4S5BTE3</accession>
<evidence type="ECO:0000313" key="2">
    <source>
        <dbReference type="Proteomes" id="UP000306236"/>
    </source>
</evidence>
<dbReference type="Proteomes" id="UP000306236">
    <property type="component" value="Unassembled WGS sequence"/>
</dbReference>
<keyword evidence="2" id="KW-1185">Reference proteome</keyword>
<proteinExistence type="predicted"/>
<organism evidence="1 2">
    <name type="scientific">Lampropedia aestuarii</name>
    <dbReference type="NCBI Taxonomy" id="2562762"/>
    <lineage>
        <taxon>Bacteria</taxon>
        <taxon>Pseudomonadati</taxon>
        <taxon>Pseudomonadota</taxon>
        <taxon>Betaproteobacteria</taxon>
        <taxon>Burkholderiales</taxon>
        <taxon>Comamonadaceae</taxon>
        <taxon>Lampropedia</taxon>
    </lineage>
</organism>
<gene>
    <name evidence="1" type="ORF">E8K88_02405</name>
</gene>
<dbReference type="AlphaFoldDB" id="A0A4S5BTE3"/>
<dbReference type="Pfam" id="PF06224">
    <property type="entry name" value="AlkZ-like"/>
    <property type="match status" value="1"/>
</dbReference>
<name>A0A4S5BTE3_9BURK</name>
<dbReference type="EMBL" id="SSWX01000002">
    <property type="protein sequence ID" value="THJ36137.1"/>
    <property type="molecule type" value="Genomic_DNA"/>
</dbReference>
<dbReference type="PANTHER" id="PTHR30528">
    <property type="entry name" value="CYTOPLASMIC PROTEIN"/>
    <property type="match status" value="1"/>
</dbReference>
<protein>
    <submittedName>
        <fullName evidence="1">Winged helix-turn-helix domain-containing protein</fullName>
    </submittedName>
</protein>
<comment type="caution">
    <text evidence="1">The sequence shown here is derived from an EMBL/GenBank/DDBJ whole genome shotgun (WGS) entry which is preliminary data.</text>
</comment>
<dbReference type="InterPro" id="IPR009351">
    <property type="entry name" value="AlkZ-like"/>
</dbReference>
<evidence type="ECO:0000313" key="1">
    <source>
        <dbReference type="EMBL" id="THJ36137.1"/>
    </source>
</evidence>
<sequence length="385" mass="44015">MVHPSQHAHWRNIALGHQGLMAPAVFGTGLEGTLRAIAHLAYVQIDTLSVIERAHHHVLWSRVPDYATEHLNQLVGSGQIFEYWFHAAAYLPMRDYRFALPRMLSFRRGESPYFKSVDPQLMREILAQVRGEGELRSRDLKDKRAGKSAWWDYGPGRRALDKLFMQGDLMVCERKGMEKSYALPERLLPAGLHTQEPSAEEMAAYLLDKNLQAHGIVTLRQVMHLRTGQALRKAMRELLHTRIEQGALMALDNPEWPDTYVATSSLQRDWHAGHSDQVQLLSPFDNAVIHRERLQQLFGFHYRLESYTPAAKRVHGYFCLPILWQGAFVGRIDCKAHRAKRQLEVLSLHFESGFIPADDFSARLDAALHQLAQFCACDTVLPAKR</sequence>
<dbReference type="OrthoDB" id="9787207at2"/>
<dbReference type="PANTHER" id="PTHR30528:SF0">
    <property type="entry name" value="CYTOPLASMIC PROTEIN"/>
    <property type="match status" value="1"/>
</dbReference>
<reference evidence="1 2" key="1">
    <citation type="submission" date="2019-04" db="EMBL/GenBank/DDBJ databases">
        <title>Lampropedia sp YIM MLB12 draf genome.</title>
        <authorList>
            <person name="Wang Y.-X."/>
        </authorList>
    </citation>
    <scope>NUCLEOTIDE SEQUENCE [LARGE SCALE GENOMIC DNA]</scope>
    <source>
        <strain evidence="1 2">YIM MLB12</strain>
    </source>
</reference>